<evidence type="ECO:0000313" key="2">
    <source>
        <dbReference type="EMBL" id="KAH7543856.1"/>
    </source>
</evidence>
<dbReference type="PANTHER" id="PTHR31672:SF13">
    <property type="entry name" value="F-BOX PROTEIN CPR30-LIKE"/>
    <property type="match status" value="1"/>
</dbReference>
<evidence type="ECO:0000259" key="1">
    <source>
        <dbReference type="Pfam" id="PF07734"/>
    </source>
</evidence>
<dbReference type="EMBL" id="JAFEMO010000015">
    <property type="protein sequence ID" value="KAH7543856.1"/>
    <property type="molecule type" value="Genomic_DNA"/>
</dbReference>
<dbReference type="InterPro" id="IPR017451">
    <property type="entry name" value="F-box-assoc_interact_dom"/>
</dbReference>
<evidence type="ECO:0000313" key="3">
    <source>
        <dbReference type="Proteomes" id="UP000827721"/>
    </source>
</evidence>
<gene>
    <name evidence="2" type="ORF">JRO89_XS15G0032800</name>
</gene>
<sequence>MISDTDHKIFAAELDFPGKKLYPEINCLTCIGSCNGLLCILTDPKYLFLYNPSNKECKQILGFRFRYIILYGFGYVESVDDYKFVKIGKPGKFVKVYSLRKDSWTTRIQNELYLADEWITRGIHLNEAIYWLLKGQNVIAAFDLVEEKFTTLLLPDITLTENVSRYSLGCLNGSLCLTTRKRDHVNEFWIMQEYNGNESWTKTLIIDLFCVLRPLCTFLRPLCHLKNSKTMLWYKENGHLVCNPKDGKFNVIEVDGIGNDWFDVNVYVESLVSPNCKNESAIEGKGLDYWFR</sequence>
<comment type="caution">
    <text evidence="2">The sequence shown here is derived from an EMBL/GenBank/DDBJ whole genome shotgun (WGS) entry which is preliminary data.</text>
</comment>
<reference evidence="2 3" key="1">
    <citation type="submission" date="2021-02" db="EMBL/GenBank/DDBJ databases">
        <title>Plant Genome Project.</title>
        <authorList>
            <person name="Zhang R.-G."/>
        </authorList>
    </citation>
    <scope>NUCLEOTIDE SEQUENCE [LARGE SCALE GENOMIC DNA]</scope>
    <source>
        <tissue evidence="2">Leaves</tissue>
    </source>
</reference>
<accession>A0ABQ8H0Y0</accession>
<dbReference type="PANTHER" id="PTHR31672">
    <property type="entry name" value="BNACNNG10540D PROTEIN"/>
    <property type="match status" value="1"/>
</dbReference>
<dbReference type="InterPro" id="IPR006527">
    <property type="entry name" value="F-box-assoc_dom_typ1"/>
</dbReference>
<feature type="domain" description="F-box associated beta-propeller type 1" evidence="1">
    <location>
        <begin position="31"/>
        <end position="273"/>
    </location>
</feature>
<protein>
    <recommendedName>
        <fullName evidence="1">F-box associated beta-propeller type 1 domain-containing protein</fullName>
    </recommendedName>
</protein>
<organism evidence="2 3">
    <name type="scientific">Xanthoceras sorbifolium</name>
    <dbReference type="NCBI Taxonomy" id="99658"/>
    <lineage>
        <taxon>Eukaryota</taxon>
        <taxon>Viridiplantae</taxon>
        <taxon>Streptophyta</taxon>
        <taxon>Embryophyta</taxon>
        <taxon>Tracheophyta</taxon>
        <taxon>Spermatophyta</taxon>
        <taxon>Magnoliopsida</taxon>
        <taxon>eudicotyledons</taxon>
        <taxon>Gunneridae</taxon>
        <taxon>Pentapetalae</taxon>
        <taxon>rosids</taxon>
        <taxon>malvids</taxon>
        <taxon>Sapindales</taxon>
        <taxon>Sapindaceae</taxon>
        <taxon>Xanthoceroideae</taxon>
        <taxon>Xanthoceras</taxon>
    </lineage>
</organism>
<dbReference type="NCBIfam" id="TIGR01640">
    <property type="entry name" value="F_box_assoc_1"/>
    <property type="match status" value="1"/>
</dbReference>
<dbReference type="Pfam" id="PF07734">
    <property type="entry name" value="FBA_1"/>
    <property type="match status" value="1"/>
</dbReference>
<proteinExistence type="predicted"/>
<dbReference type="InterPro" id="IPR050796">
    <property type="entry name" value="SCF_F-box_component"/>
</dbReference>
<keyword evidence="3" id="KW-1185">Reference proteome</keyword>
<dbReference type="Proteomes" id="UP000827721">
    <property type="component" value="Unassembled WGS sequence"/>
</dbReference>
<name>A0ABQ8H0Y0_9ROSI</name>